<sequence length="317" mass="37110">MSTLISDPLDIMKNKEAHQLYEQKGLLPESNQLDVLPNHMELCHKHWPDNFEALYDIGAKAFETFLIDRDHLTKLFNVEQVKSDSWKQHFVLDRCVLHMLQMFHETISSYHNGTVDEEFYRKLHVFGGRYRSLAPLVAVEEYFHLFNLWAEKHIDFISLTCYEGPVCNNDKKIIESVWKKIIQSIKIHFVYGWHHKKYTMTREEMEYFHKDKTVAEPTRSRLITKLARLMSRESFSDASIEEKASPTRKLSHGSLQTSAPGPSRITVPTRSTQLRINTSHSREEDIDESAPIEICDISLDFVNKPDEYSPINVSRHF</sequence>
<name>Q19248_CAEEL</name>
<dbReference type="PaxDb" id="6239-F09E10.5"/>
<evidence type="ECO:0000313" key="2">
    <source>
        <dbReference type="EMBL" id="CCD68290.1"/>
    </source>
</evidence>
<dbReference type="UCSC" id="F09E10.5">
    <property type="organism name" value="c. elegans"/>
</dbReference>
<organism evidence="2 3">
    <name type="scientific">Caenorhabditis elegans</name>
    <dbReference type="NCBI Taxonomy" id="6239"/>
    <lineage>
        <taxon>Eukaryota</taxon>
        <taxon>Metazoa</taxon>
        <taxon>Ecdysozoa</taxon>
        <taxon>Nematoda</taxon>
        <taxon>Chromadorea</taxon>
        <taxon>Rhabditida</taxon>
        <taxon>Rhabditina</taxon>
        <taxon>Rhabditomorpha</taxon>
        <taxon>Rhabditoidea</taxon>
        <taxon>Rhabditidae</taxon>
        <taxon>Peloderinae</taxon>
        <taxon>Caenorhabditis</taxon>
    </lineage>
</organism>
<feature type="region of interest" description="Disordered" evidence="1">
    <location>
        <begin position="237"/>
        <end position="266"/>
    </location>
</feature>
<dbReference type="eggNOG" id="ENOG502TGRB">
    <property type="taxonomic scope" value="Eukaryota"/>
</dbReference>
<dbReference type="CTD" id="184248"/>
<proteinExistence type="predicted"/>
<dbReference type="GeneID" id="184248"/>
<evidence type="ECO:0000313" key="3">
    <source>
        <dbReference type="Proteomes" id="UP000001940"/>
    </source>
</evidence>
<dbReference type="AlphaFoldDB" id="Q19248"/>
<accession>Q19248</accession>
<reference evidence="2 3" key="1">
    <citation type="journal article" date="1998" name="Science">
        <title>Genome sequence of the nematode C. elegans: a platform for investigating biology.</title>
        <authorList>
            <consortium name="The C. elegans sequencing consortium"/>
            <person name="Sulson J.E."/>
            <person name="Waterston R."/>
        </authorList>
    </citation>
    <scope>NUCLEOTIDE SEQUENCE [LARGE SCALE GENOMIC DNA]</scope>
    <source>
        <strain evidence="2 3">Bristol N2</strain>
    </source>
</reference>
<dbReference type="Proteomes" id="UP000001940">
    <property type="component" value="Chromosome X"/>
</dbReference>
<dbReference type="RefSeq" id="NP_508283.3">
    <property type="nucleotide sequence ID" value="NM_075882.3"/>
</dbReference>
<dbReference type="EMBL" id="BX284606">
    <property type="protein sequence ID" value="CCD68290.1"/>
    <property type="molecule type" value="Genomic_DNA"/>
</dbReference>
<dbReference type="WormBase" id="F09E10.5">
    <property type="protein sequence ID" value="CE46450"/>
    <property type="gene ID" value="WBGene00017295"/>
</dbReference>
<dbReference type="HOGENOM" id="CLU_070169_0_0_1"/>
<keyword evidence="3" id="KW-1185">Reference proteome</keyword>
<dbReference type="OMA" id="MELCHKH"/>
<dbReference type="OrthoDB" id="5824500at2759"/>
<evidence type="ECO:0000256" key="1">
    <source>
        <dbReference type="SAM" id="MobiDB-lite"/>
    </source>
</evidence>
<gene>
    <name evidence="2" type="ORF">CELE_F09E10.5</name>
    <name evidence="2 4" type="ORF">F09E10.5</name>
</gene>
<dbReference type="AGR" id="WB:WBGene00017295"/>
<evidence type="ECO:0000313" key="4">
    <source>
        <dbReference type="WormBase" id="F09E10.5"/>
    </source>
</evidence>
<protein>
    <submittedName>
        <fullName evidence="2">Globin family profile domain-containing protein</fullName>
    </submittedName>
</protein>
<dbReference type="FunCoup" id="Q19248">
    <property type="interactions" value="439"/>
</dbReference>
<dbReference type="KEGG" id="cel:CELE_F09E10.5"/>
<dbReference type="Bgee" id="WBGene00017295">
    <property type="expression patterns" value="Expressed in pharyngeal muscle cell (C elegans) and 1 other cell type or tissue"/>
</dbReference>
<dbReference type="SMR" id="Q19248"/>
<feature type="compositionally biased region" description="Polar residues" evidence="1">
    <location>
        <begin position="253"/>
        <end position="266"/>
    </location>
</feature>
<dbReference type="InParanoid" id="Q19248"/>